<evidence type="ECO:0008006" key="4">
    <source>
        <dbReference type="Google" id="ProtNLM"/>
    </source>
</evidence>
<name>A0A1N7MDV0_9GAMM</name>
<keyword evidence="3" id="KW-1185">Reference proteome</keyword>
<dbReference type="AlphaFoldDB" id="A0A1N7MDV0"/>
<sequence>MLLLRTLLLSLFFSLPAHASTLAEELSVFKLSTSVKILLLKYYHVQADEGNPQLVEEVLRHREEVSHQKSLLLEDLGANFPARTQGIQTHWDEFNSLLDENIAEIRESNYPELQVVTLMRKAQRAMLQELELLSDQILAENELTLSELTVWQRQQKNLLLEVVERYIERAASSMGAPLTIDNVDIRVLCQQFERGIADMKSRVTASEAQRQLSKIHSQWLFIETAATDTNARLVPFLVMRYADGILGRLDEVAHHI</sequence>
<evidence type="ECO:0000313" key="2">
    <source>
        <dbReference type="EMBL" id="SIS84263.1"/>
    </source>
</evidence>
<dbReference type="STRING" id="484498.SAMN05421686_105121"/>
<dbReference type="OrthoDB" id="6119962at2"/>
<keyword evidence="1" id="KW-0732">Signal</keyword>
<proteinExistence type="predicted"/>
<evidence type="ECO:0000256" key="1">
    <source>
        <dbReference type="SAM" id="SignalP"/>
    </source>
</evidence>
<evidence type="ECO:0000313" key="3">
    <source>
        <dbReference type="Proteomes" id="UP000185639"/>
    </source>
</evidence>
<dbReference type="EMBL" id="FTOH01000005">
    <property type="protein sequence ID" value="SIS84263.1"/>
    <property type="molecule type" value="Genomic_DNA"/>
</dbReference>
<accession>A0A1N7MDV0</accession>
<dbReference type="Proteomes" id="UP000185639">
    <property type="component" value="Unassembled WGS sequence"/>
</dbReference>
<gene>
    <name evidence="2" type="ORF">SAMN05421686_105121</name>
</gene>
<organism evidence="2 3">
    <name type="scientific">Thalassolituus maritimus</name>
    <dbReference type="NCBI Taxonomy" id="484498"/>
    <lineage>
        <taxon>Bacteria</taxon>
        <taxon>Pseudomonadati</taxon>
        <taxon>Pseudomonadota</taxon>
        <taxon>Gammaproteobacteria</taxon>
        <taxon>Oceanospirillales</taxon>
        <taxon>Oceanospirillaceae</taxon>
        <taxon>Thalassolituus</taxon>
    </lineage>
</organism>
<protein>
    <recommendedName>
        <fullName evidence="4">Type IV pili methyl-accepting chemotaxis transducer N-term</fullName>
    </recommendedName>
</protein>
<feature type="signal peptide" evidence="1">
    <location>
        <begin position="1"/>
        <end position="19"/>
    </location>
</feature>
<dbReference type="RefSeq" id="WP_076515430.1">
    <property type="nucleotide sequence ID" value="NZ_FTOH01000005.1"/>
</dbReference>
<reference evidence="3" key="1">
    <citation type="submission" date="2017-01" db="EMBL/GenBank/DDBJ databases">
        <authorList>
            <person name="Varghese N."/>
            <person name="Submissions S."/>
        </authorList>
    </citation>
    <scope>NUCLEOTIDE SEQUENCE [LARGE SCALE GENOMIC DNA]</scope>
    <source>
        <strain evidence="3">DSM 24913</strain>
    </source>
</reference>
<feature type="chain" id="PRO_5013088679" description="Type IV pili methyl-accepting chemotaxis transducer N-term" evidence="1">
    <location>
        <begin position="20"/>
        <end position="256"/>
    </location>
</feature>